<dbReference type="OrthoDB" id="2163284at2759"/>
<dbReference type="Gene3D" id="1.20.5.170">
    <property type="match status" value="1"/>
</dbReference>
<organism evidence="1 2">
    <name type="scientific">Amanita muscaria (strain Koide BX008)</name>
    <dbReference type="NCBI Taxonomy" id="946122"/>
    <lineage>
        <taxon>Eukaryota</taxon>
        <taxon>Fungi</taxon>
        <taxon>Dikarya</taxon>
        <taxon>Basidiomycota</taxon>
        <taxon>Agaricomycotina</taxon>
        <taxon>Agaricomycetes</taxon>
        <taxon>Agaricomycetidae</taxon>
        <taxon>Agaricales</taxon>
        <taxon>Pluteineae</taxon>
        <taxon>Amanitaceae</taxon>
        <taxon>Amanita</taxon>
    </lineage>
</organism>
<name>A0A0C2SWI6_AMAMK</name>
<dbReference type="AlphaFoldDB" id="A0A0C2SWI6"/>
<dbReference type="InParanoid" id="A0A0C2SWI6"/>
<dbReference type="HOGENOM" id="CLU_183929_1_0_1"/>
<reference evidence="1 2" key="1">
    <citation type="submission" date="2014-04" db="EMBL/GenBank/DDBJ databases">
        <title>Evolutionary Origins and Diversification of the Mycorrhizal Mutualists.</title>
        <authorList>
            <consortium name="DOE Joint Genome Institute"/>
            <consortium name="Mycorrhizal Genomics Consortium"/>
            <person name="Kohler A."/>
            <person name="Kuo A."/>
            <person name="Nagy L.G."/>
            <person name="Floudas D."/>
            <person name="Copeland A."/>
            <person name="Barry K.W."/>
            <person name="Cichocki N."/>
            <person name="Veneault-Fourrey C."/>
            <person name="LaButti K."/>
            <person name="Lindquist E.A."/>
            <person name="Lipzen A."/>
            <person name="Lundell T."/>
            <person name="Morin E."/>
            <person name="Murat C."/>
            <person name="Riley R."/>
            <person name="Ohm R."/>
            <person name="Sun H."/>
            <person name="Tunlid A."/>
            <person name="Henrissat B."/>
            <person name="Grigoriev I.V."/>
            <person name="Hibbett D.S."/>
            <person name="Martin F."/>
        </authorList>
    </citation>
    <scope>NUCLEOTIDE SEQUENCE [LARGE SCALE GENOMIC DNA]</scope>
    <source>
        <strain evidence="1 2">Koide BX008</strain>
    </source>
</reference>
<protein>
    <submittedName>
        <fullName evidence="1">Uncharacterized protein</fullName>
    </submittedName>
</protein>
<evidence type="ECO:0000313" key="2">
    <source>
        <dbReference type="Proteomes" id="UP000054549"/>
    </source>
</evidence>
<accession>A0A0C2SWI6</accession>
<proteinExistence type="predicted"/>
<sequence length="86" mass="9797">MESRLSDLTIEATPGWGQETPRTADIVRDALRKEAVIKDILASQEDLRTLLTRVQTVQKEVDKLASNNETLQTYINNLTVQMAKRR</sequence>
<gene>
    <name evidence="1" type="ORF">M378DRAFT_73160</name>
</gene>
<evidence type="ECO:0000313" key="1">
    <source>
        <dbReference type="EMBL" id="KIL67835.1"/>
    </source>
</evidence>
<dbReference type="InterPro" id="IPR019357">
    <property type="entry name" value="SCOC"/>
</dbReference>
<dbReference type="Proteomes" id="UP000054549">
    <property type="component" value="Unassembled WGS sequence"/>
</dbReference>
<dbReference type="EMBL" id="KN818230">
    <property type="protein sequence ID" value="KIL67835.1"/>
    <property type="molecule type" value="Genomic_DNA"/>
</dbReference>
<dbReference type="Pfam" id="PF10224">
    <property type="entry name" value="DUF2205"/>
    <property type="match status" value="1"/>
</dbReference>
<keyword evidence="2" id="KW-1185">Reference proteome</keyword>